<feature type="compositionally biased region" description="Low complexity" evidence="1">
    <location>
        <begin position="114"/>
        <end position="132"/>
    </location>
</feature>
<comment type="caution">
    <text evidence="2">The sequence shown here is derived from an EMBL/GenBank/DDBJ whole genome shotgun (WGS) entry which is preliminary data.</text>
</comment>
<name>A0A8G2FEW3_ACIRU</name>
<keyword evidence="3" id="KW-1185">Reference proteome</keyword>
<sequence length="174" mass="18606">MNERPASDHLPASDQLIERCTATIGALRHDVTDTGDHARLLRAVIALICAVLTRLITLLAESRDGTVIQAPRTTAETHARPKSSPKQRSTPSPARKSSPKSDLSQAEPAPTRHASATPAPIATPTPADISTPHPAPHPPSAAGSIPPDIPKPRSFHRPPPLILARPNRYDIEMI</sequence>
<feature type="region of interest" description="Disordered" evidence="1">
    <location>
        <begin position="69"/>
        <end position="174"/>
    </location>
</feature>
<dbReference type="AlphaFoldDB" id="A0A8G2FEW3"/>
<gene>
    <name evidence="2" type="ORF">SAMN05421828_13327</name>
</gene>
<evidence type="ECO:0000256" key="1">
    <source>
        <dbReference type="SAM" id="MobiDB-lite"/>
    </source>
</evidence>
<dbReference type="RefSeq" id="WP_217696473.1">
    <property type="nucleotide sequence ID" value="NZ_FTNE01000033.1"/>
</dbReference>
<evidence type="ECO:0000313" key="2">
    <source>
        <dbReference type="EMBL" id="SIR44718.1"/>
    </source>
</evidence>
<dbReference type="EMBL" id="FTNE01000033">
    <property type="protein sequence ID" value="SIR44718.1"/>
    <property type="molecule type" value="Genomic_DNA"/>
</dbReference>
<organism evidence="2 3">
    <name type="scientific">Acidiphilium rubrum</name>
    <dbReference type="NCBI Taxonomy" id="526"/>
    <lineage>
        <taxon>Bacteria</taxon>
        <taxon>Pseudomonadati</taxon>
        <taxon>Pseudomonadota</taxon>
        <taxon>Alphaproteobacteria</taxon>
        <taxon>Acetobacterales</taxon>
        <taxon>Acidocellaceae</taxon>
        <taxon>Acidiphilium</taxon>
    </lineage>
</organism>
<dbReference type="Proteomes" id="UP000186308">
    <property type="component" value="Unassembled WGS sequence"/>
</dbReference>
<accession>A0A8G2FEW3</accession>
<proteinExistence type="predicted"/>
<reference evidence="2 3" key="1">
    <citation type="submission" date="2017-01" db="EMBL/GenBank/DDBJ databases">
        <authorList>
            <person name="Varghese N."/>
            <person name="Submissions S."/>
        </authorList>
    </citation>
    <scope>NUCLEOTIDE SEQUENCE [LARGE SCALE GENOMIC DNA]</scope>
    <source>
        <strain evidence="2 3">ATCC 35905</strain>
    </source>
</reference>
<protein>
    <submittedName>
        <fullName evidence="2">Uncharacterized protein</fullName>
    </submittedName>
</protein>
<evidence type="ECO:0000313" key="3">
    <source>
        <dbReference type="Proteomes" id="UP000186308"/>
    </source>
</evidence>